<comment type="caution">
    <text evidence="3">The sequence shown here is derived from an EMBL/GenBank/DDBJ whole genome shotgun (WGS) entry which is preliminary data.</text>
</comment>
<dbReference type="Proteomes" id="UP001230268">
    <property type="component" value="Unassembled WGS sequence"/>
</dbReference>
<dbReference type="Gene3D" id="2.60.120.470">
    <property type="entry name" value="PITH domain"/>
    <property type="match status" value="1"/>
</dbReference>
<sequence length="195" mass="22240">MVELKIEHITKYVPLRARINEVLTKDTVGTNKSSNLSLIDGCIDYASSIALNTINGYGQIRDILVSNDDIKRCVISAVDAQLILKIFFRGPVTMHYISFSCDRKPQEMDASQPKTMHIFTNRPELDFLEADHIEPLQKIVLDTNSINRKHRLSGTKFSNITNIQLYIVDNIGNKNHTFINELVLWGCQYKKAGDW</sequence>
<evidence type="ECO:0000256" key="1">
    <source>
        <dbReference type="ARBA" id="ARBA00025788"/>
    </source>
</evidence>
<dbReference type="Pfam" id="PF06201">
    <property type="entry name" value="PITH"/>
    <property type="match status" value="1"/>
</dbReference>
<organism evidence="3 4">
    <name type="scientific">Babesia gibsoni</name>
    <dbReference type="NCBI Taxonomy" id="33632"/>
    <lineage>
        <taxon>Eukaryota</taxon>
        <taxon>Sar</taxon>
        <taxon>Alveolata</taxon>
        <taxon>Apicomplexa</taxon>
        <taxon>Aconoidasida</taxon>
        <taxon>Piroplasmida</taxon>
        <taxon>Babesiidae</taxon>
        <taxon>Babesia</taxon>
    </lineage>
</organism>
<dbReference type="EMBL" id="JAVEPI010000004">
    <property type="protein sequence ID" value="KAK1442280.1"/>
    <property type="molecule type" value="Genomic_DNA"/>
</dbReference>
<dbReference type="PANTHER" id="PTHR12175">
    <property type="entry name" value="AD039 HT014 THIOREDOXIN FAMILY TRP26"/>
    <property type="match status" value="1"/>
</dbReference>
<dbReference type="SUPFAM" id="SSF49785">
    <property type="entry name" value="Galactose-binding domain-like"/>
    <property type="match status" value="1"/>
</dbReference>
<gene>
    <name evidence="3" type="ORF">BgAZ_403100</name>
</gene>
<proteinExistence type="inferred from homology"/>
<keyword evidence="4" id="KW-1185">Reference proteome</keyword>
<dbReference type="AlphaFoldDB" id="A0AAD8LGN3"/>
<accession>A0AAD8LGN3</accession>
<dbReference type="PROSITE" id="PS51532">
    <property type="entry name" value="PITH"/>
    <property type="match status" value="1"/>
</dbReference>
<feature type="domain" description="PITH" evidence="2">
    <location>
        <begin position="28"/>
        <end position="195"/>
    </location>
</feature>
<comment type="similarity">
    <text evidence="1">Belongs to the PITHD1 family.</text>
</comment>
<dbReference type="InterPro" id="IPR010400">
    <property type="entry name" value="PITH_dom"/>
</dbReference>
<evidence type="ECO:0000313" key="3">
    <source>
        <dbReference type="EMBL" id="KAK1442280.1"/>
    </source>
</evidence>
<dbReference type="InterPro" id="IPR045099">
    <property type="entry name" value="PITH1-like"/>
</dbReference>
<evidence type="ECO:0000259" key="2">
    <source>
        <dbReference type="PROSITE" id="PS51532"/>
    </source>
</evidence>
<protein>
    <recommendedName>
        <fullName evidence="2">PITH domain-containing protein</fullName>
    </recommendedName>
</protein>
<dbReference type="GO" id="GO:0005737">
    <property type="term" value="C:cytoplasm"/>
    <property type="evidence" value="ECO:0007669"/>
    <property type="project" value="UniProtKB-ARBA"/>
</dbReference>
<evidence type="ECO:0000313" key="4">
    <source>
        <dbReference type="Proteomes" id="UP001230268"/>
    </source>
</evidence>
<reference evidence="3" key="1">
    <citation type="submission" date="2023-08" db="EMBL/GenBank/DDBJ databases">
        <title>Draft sequence of the Babesia gibsoni genome.</title>
        <authorList>
            <person name="Yamagishi J.Y."/>
            <person name="Xuan X.X."/>
        </authorList>
    </citation>
    <scope>NUCLEOTIDE SEQUENCE</scope>
    <source>
        <strain evidence="3">Azabu</strain>
    </source>
</reference>
<name>A0AAD8LGN3_BABGI</name>
<dbReference type="InterPro" id="IPR008979">
    <property type="entry name" value="Galactose-bd-like_sf"/>
</dbReference>
<dbReference type="InterPro" id="IPR037047">
    <property type="entry name" value="PITH_dom_sf"/>
</dbReference>